<dbReference type="AlphaFoldDB" id="A0A0G0G4Z7"/>
<feature type="transmembrane region" description="Helical" evidence="1">
    <location>
        <begin position="37"/>
        <end position="55"/>
    </location>
</feature>
<organism evidence="2 3">
    <name type="scientific">Candidatus Roizmanbacteria bacterium GW2011_GWA2_35_8</name>
    <dbReference type="NCBI Taxonomy" id="1618479"/>
    <lineage>
        <taxon>Bacteria</taxon>
        <taxon>Candidatus Roizmaniibacteriota</taxon>
    </lineage>
</organism>
<gene>
    <name evidence="2" type="ORF">UR89_C0013G0015</name>
</gene>
<dbReference type="Gene3D" id="3.30.700.10">
    <property type="entry name" value="Glycoprotein, Type 4 Pilin"/>
    <property type="match status" value="1"/>
</dbReference>
<reference evidence="2 3" key="1">
    <citation type="journal article" date="2015" name="Nature">
        <title>rRNA introns, odd ribosomes, and small enigmatic genomes across a large radiation of phyla.</title>
        <authorList>
            <person name="Brown C.T."/>
            <person name="Hug L.A."/>
            <person name="Thomas B.C."/>
            <person name="Sharon I."/>
            <person name="Castelle C.J."/>
            <person name="Singh A."/>
            <person name="Wilkins M.J."/>
            <person name="Williams K.H."/>
            <person name="Banfield J.F."/>
        </authorList>
    </citation>
    <scope>NUCLEOTIDE SEQUENCE [LARGE SCALE GENOMIC DNA]</scope>
</reference>
<comment type="caution">
    <text evidence="2">The sequence shown here is derived from an EMBL/GenBank/DDBJ whole genome shotgun (WGS) entry which is preliminary data.</text>
</comment>
<keyword evidence="1" id="KW-0472">Membrane</keyword>
<keyword evidence="1" id="KW-1133">Transmembrane helix</keyword>
<proteinExistence type="predicted"/>
<dbReference type="InterPro" id="IPR012902">
    <property type="entry name" value="N_methyl_site"/>
</dbReference>
<sequence>MTQPASHWAPNAAVAVIALIVLDLMEKNKFGFTMIELLIAVTIMLIFSGIGLPYYNKHSQEIELKKEANKLVSVIELAKKKAMSSDLYQSCDSFSGYQVYINASNYLLRFGCSDVYQNMQTYNFPSYISVTLGTGSFIFKPLGIGTIISISPIRLKSSLLNQCLEISITTNGIMEPGNSLINCP</sequence>
<evidence type="ECO:0000313" key="2">
    <source>
        <dbReference type="EMBL" id="KKP86827.1"/>
    </source>
</evidence>
<dbReference type="Proteomes" id="UP000034536">
    <property type="component" value="Unassembled WGS sequence"/>
</dbReference>
<evidence type="ECO:0000313" key="3">
    <source>
        <dbReference type="Proteomes" id="UP000034536"/>
    </source>
</evidence>
<dbReference type="InterPro" id="IPR045584">
    <property type="entry name" value="Pilin-like"/>
</dbReference>
<dbReference type="Pfam" id="PF07963">
    <property type="entry name" value="N_methyl"/>
    <property type="match status" value="1"/>
</dbReference>
<evidence type="ECO:0000256" key="1">
    <source>
        <dbReference type="SAM" id="Phobius"/>
    </source>
</evidence>
<dbReference type="EMBL" id="LBQX01000013">
    <property type="protein sequence ID" value="KKP86827.1"/>
    <property type="molecule type" value="Genomic_DNA"/>
</dbReference>
<accession>A0A0G0G4Z7</accession>
<name>A0A0G0G4Z7_9BACT</name>
<protein>
    <submittedName>
        <fullName evidence="2">Uncharacterized protein</fullName>
    </submittedName>
</protein>
<dbReference type="SUPFAM" id="SSF54523">
    <property type="entry name" value="Pili subunits"/>
    <property type="match status" value="1"/>
</dbReference>
<keyword evidence="1" id="KW-0812">Transmembrane</keyword>
<feature type="transmembrane region" description="Helical" evidence="1">
    <location>
        <begin position="6"/>
        <end position="25"/>
    </location>
</feature>
<dbReference type="NCBIfam" id="TIGR02532">
    <property type="entry name" value="IV_pilin_GFxxxE"/>
    <property type="match status" value="1"/>
</dbReference>